<dbReference type="Proteomes" id="UP000035721">
    <property type="component" value="Unassembled WGS sequence"/>
</dbReference>
<dbReference type="EMBL" id="CAJB01000416">
    <property type="protein sequence ID" value="CCH80260.1"/>
    <property type="molecule type" value="Genomic_DNA"/>
</dbReference>
<dbReference type="RefSeq" id="WP_048552273.1">
    <property type="nucleotide sequence ID" value="NZ_HF570958.1"/>
</dbReference>
<keyword evidence="1" id="KW-1133">Transmembrane helix</keyword>
<dbReference type="Pfam" id="PF10756">
    <property type="entry name" value="bPH_6"/>
    <property type="match status" value="1"/>
</dbReference>
<sequence length="152" mass="16555">MTQSPSDPHLAFAVFRPRRGRIVAITFAVLVLAAFTLVAIVAPGAEWKPFDRALVIAFGLAIAWFLLRFAMIRAVPTRESLVVRNLLTSRTLEWSEIVSVEFAGADPWVSLDLADTDELAVMAIQRADGPRARKEAARLAALVTALGEAGDR</sequence>
<keyword evidence="1" id="KW-0472">Membrane</keyword>
<gene>
    <name evidence="3" type="ORF">BN12_810008</name>
</gene>
<keyword evidence="4" id="KW-1185">Reference proteome</keyword>
<evidence type="ECO:0000259" key="2">
    <source>
        <dbReference type="Pfam" id="PF10756"/>
    </source>
</evidence>
<evidence type="ECO:0000313" key="4">
    <source>
        <dbReference type="Proteomes" id="UP000035721"/>
    </source>
</evidence>
<name>A0A077M8A3_9MICO</name>
<dbReference type="STRING" id="1194083.BN12_810008"/>
<protein>
    <submittedName>
        <fullName evidence="3">Putative conserved membrane protein</fullName>
    </submittedName>
</protein>
<reference evidence="3 4" key="1">
    <citation type="journal article" date="2013" name="ISME J.">
        <title>A metabolic model for members of the genus Tetrasphaera involved in enhanced biological phosphorus removal.</title>
        <authorList>
            <person name="Kristiansen R."/>
            <person name="Nguyen H.T.T."/>
            <person name="Saunders A.M."/>
            <person name="Nielsen J.L."/>
            <person name="Wimmer R."/>
            <person name="Le V.Q."/>
            <person name="McIlroy S.J."/>
            <person name="Petrovski S."/>
            <person name="Seviour R.J."/>
            <person name="Calteau A."/>
            <person name="Nielsen K.L."/>
            <person name="Nielsen P.H."/>
        </authorList>
    </citation>
    <scope>NUCLEOTIDE SEQUENCE [LARGE SCALE GENOMIC DNA]</scope>
    <source>
        <strain evidence="3 4">T1-X7</strain>
    </source>
</reference>
<dbReference type="InterPro" id="IPR019692">
    <property type="entry name" value="CFP-6_PH"/>
</dbReference>
<feature type="transmembrane region" description="Helical" evidence="1">
    <location>
        <begin position="53"/>
        <end position="71"/>
    </location>
</feature>
<organism evidence="3 4">
    <name type="scientific">Nostocoides japonicum T1-X7</name>
    <dbReference type="NCBI Taxonomy" id="1194083"/>
    <lineage>
        <taxon>Bacteria</taxon>
        <taxon>Bacillati</taxon>
        <taxon>Actinomycetota</taxon>
        <taxon>Actinomycetes</taxon>
        <taxon>Micrococcales</taxon>
        <taxon>Intrasporangiaceae</taxon>
        <taxon>Nostocoides</taxon>
    </lineage>
</organism>
<evidence type="ECO:0000256" key="1">
    <source>
        <dbReference type="SAM" id="Phobius"/>
    </source>
</evidence>
<keyword evidence="1" id="KW-0812">Transmembrane</keyword>
<dbReference type="OrthoDB" id="3824918at2"/>
<proteinExistence type="predicted"/>
<feature type="transmembrane region" description="Helical" evidence="1">
    <location>
        <begin position="21"/>
        <end position="41"/>
    </location>
</feature>
<evidence type="ECO:0000313" key="3">
    <source>
        <dbReference type="EMBL" id="CCH80260.1"/>
    </source>
</evidence>
<accession>A0A077M8A3</accession>
<dbReference type="AlphaFoldDB" id="A0A077M8A3"/>
<feature type="domain" description="Low molecular weight protein antigen 6 PH" evidence="2">
    <location>
        <begin position="77"/>
        <end position="138"/>
    </location>
</feature>
<comment type="caution">
    <text evidence="3">The sequence shown here is derived from an EMBL/GenBank/DDBJ whole genome shotgun (WGS) entry which is preliminary data.</text>
</comment>